<evidence type="ECO:0000313" key="2">
    <source>
        <dbReference type="EMBL" id="KAB2761987.1"/>
    </source>
</evidence>
<evidence type="ECO:0008006" key="4">
    <source>
        <dbReference type="Google" id="ProtNLM"/>
    </source>
</evidence>
<evidence type="ECO:0000256" key="1">
    <source>
        <dbReference type="SAM" id="MobiDB-lite"/>
    </source>
</evidence>
<gene>
    <name evidence="2" type="ORF">F9L04_23055</name>
</gene>
<dbReference type="RefSeq" id="WP_151664330.1">
    <property type="nucleotide sequence ID" value="NZ_WBWS01000033.1"/>
</dbReference>
<dbReference type="Proteomes" id="UP000481876">
    <property type="component" value="Unassembled WGS sequence"/>
</dbReference>
<sequence>MAKPKPLRPYAYEKAAFLEDANEDSTLSSAALRVLQKICAAYNRKAGYAECARTFIVDRVPISVKTVQRVKRVLLQSGRIFIVREPIGRASTRYGVNWWFRGADKVRKANEGLPVLDCRVPALGGTSVSSVEGTFTTPDIDTNVPPTVRRGDMMSPKPIISPQSGTNNPTSASHMRALAGGMARAGGEVEVKDAQLIRSGTDTILAIHIEHKDGSGDIITVVTESDSAERQSDGQRELERMSIATNVTIDQPSDLIGARFVIGSDGSFEGISA</sequence>
<feature type="region of interest" description="Disordered" evidence="1">
    <location>
        <begin position="134"/>
        <end position="172"/>
    </location>
</feature>
<feature type="compositionally biased region" description="Polar residues" evidence="1">
    <location>
        <begin position="161"/>
        <end position="172"/>
    </location>
</feature>
<dbReference type="EMBL" id="WBWS01000033">
    <property type="protein sequence ID" value="KAB2761987.1"/>
    <property type="molecule type" value="Genomic_DNA"/>
</dbReference>
<proteinExistence type="predicted"/>
<organism evidence="2 3">
    <name type="scientific">Brucella anthropi</name>
    <name type="common">Ochrobactrum anthropi</name>
    <dbReference type="NCBI Taxonomy" id="529"/>
    <lineage>
        <taxon>Bacteria</taxon>
        <taxon>Pseudomonadati</taxon>
        <taxon>Pseudomonadota</taxon>
        <taxon>Alphaproteobacteria</taxon>
        <taxon>Hyphomicrobiales</taxon>
        <taxon>Brucellaceae</taxon>
        <taxon>Brucella/Ochrobactrum group</taxon>
        <taxon>Brucella</taxon>
    </lineage>
</organism>
<evidence type="ECO:0000313" key="3">
    <source>
        <dbReference type="Proteomes" id="UP000481876"/>
    </source>
</evidence>
<name>A0A6L3Z0H8_BRUAN</name>
<comment type="caution">
    <text evidence="2">The sequence shown here is derived from an EMBL/GenBank/DDBJ whole genome shotgun (WGS) entry which is preliminary data.</text>
</comment>
<accession>A0A6L3Z0H8</accession>
<dbReference type="AlphaFoldDB" id="A0A6L3Z0H8"/>
<protein>
    <recommendedName>
        <fullName evidence="4">Helix-turn-helix domain-containing protein</fullName>
    </recommendedName>
</protein>
<reference evidence="2 3" key="1">
    <citation type="submission" date="2019-09" db="EMBL/GenBank/DDBJ databases">
        <title>Taxonomic organization of the family Brucellaceae based on a phylogenomic approach.</title>
        <authorList>
            <person name="Leclercq S."/>
            <person name="Cloeckaert A."/>
            <person name="Zygmunt M.S."/>
        </authorList>
    </citation>
    <scope>NUCLEOTIDE SEQUENCE [LARGE SCALE GENOMIC DNA]</scope>
    <source>
        <strain evidence="2 3">LMG 3313</strain>
    </source>
</reference>